<dbReference type="SUPFAM" id="SSF81653">
    <property type="entry name" value="Calcium ATPase, transduction domain A"/>
    <property type="match status" value="1"/>
</dbReference>
<feature type="transmembrane region" description="Helical" evidence="10">
    <location>
        <begin position="80"/>
        <end position="96"/>
    </location>
</feature>
<dbReference type="GO" id="GO:0005886">
    <property type="term" value="C:plasma membrane"/>
    <property type="evidence" value="ECO:0007669"/>
    <property type="project" value="UniProtKB-SubCell"/>
</dbReference>
<feature type="transmembrane region" description="Helical" evidence="10">
    <location>
        <begin position="661"/>
        <end position="686"/>
    </location>
</feature>
<dbReference type="KEGG" id="mprn:Q3V37_26355"/>
<dbReference type="NCBIfam" id="TIGR01494">
    <property type="entry name" value="ATPase_P-type"/>
    <property type="match status" value="2"/>
</dbReference>
<dbReference type="Gene3D" id="1.20.1110.10">
    <property type="entry name" value="Calcium-transporting ATPase, transmembrane domain"/>
    <property type="match status" value="1"/>
</dbReference>
<comment type="subcellular location">
    <subcellularLocation>
        <location evidence="1">Cell membrane</location>
        <topology evidence="1">Multi-pass membrane protein</topology>
    </subcellularLocation>
</comment>
<feature type="transmembrane region" description="Helical" evidence="10">
    <location>
        <begin position="796"/>
        <end position="814"/>
    </location>
</feature>
<dbReference type="Pfam" id="PF08282">
    <property type="entry name" value="Hydrolase_3"/>
    <property type="match status" value="1"/>
</dbReference>
<dbReference type="SUPFAM" id="SSF81665">
    <property type="entry name" value="Calcium ATPase, transmembrane domain M"/>
    <property type="match status" value="1"/>
</dbReference>
<feature type="region of interest" description="Disordered" evidence="9">
    <location>
        <begin position="849"/>
        <end position="871"/>
    </location>
</feature>
<dbReference type="Gene3D" id="3.40.50.1000">
    <property type="entry name" value="HAD superfamily/HAD-like"/>
    <property type="match status" value="1"/>
</dbReference>
<evidence type="ECO:0000256" key="1">
    <source>
        <dbReference type="ARBA" id="ARBA00004651"/>
    </source>
</evidence>
<feature type="transmembrane region" description="Helical" evidence="10">
    <location>
        <begin position="692"/>
        <end position="710"/>
    </location>
</feature>
<dbReference type="SFLD" id="SFLDS00003">
    <property type="entry name" value="Haloacid_Dehalogenase"/>
    <property type="match status" value="1"/>
</dbReference>
<keyword evidence="7 10" id="KW-0472">Membrane</keyword>
<dbReference type="SMART" id="SM00831">
    <property type="entry name" value="Cation_ATPase_N"/>
    <property type="match status" value="1"/>
</dbReference>
<feature type="domain" description="Cation-transporting P-type ATPase N-terminal" evidence="11">
    <location>
        <begin position="7"/>
        <end position="76"/>
    </location>
</feature>
<reference evidence="12 13" key="1">
    <citation type="submission" date="2023-07" db="EMBL/GenBank/DDBJ databases">
        <title>Micromonospora profundi TRM 95458 converts glycerol to a new osmotic compound.</title>
        <authorList>
            <person name="Lu D."/>
        </authorList>
    </citation>
    <scope>NUCLEOTIDE SEQUENCE [LARGE SCALE GENOMIC DNA]</scope>
    <source>
        <strain evidence="12 13">TRM95458</strain>
    </source>
</reference>
<feature type="transmembrane region" description="Helical" evidence="10">
    <location>
        <begin position="56"/>
        <end position="74"/>
    </location>
</feature>
<organism evidence="12 13">
    <name type="scientific">Micromonospora profundi</name>
    <dbReference type="NCBI Taxonomy" id="1420889"/>
    <lineage>
        <taxon>Bacteria</taxon>
        <taxon>Bacillati</taxon>
        <taxon>Actinomycetota</taxon>
        <taxon>Actinomycetes</taxon>
        <taxon>Micromonosporales</taxon>
        <taxon>Micromonosporaceae</taxon>
        <taxon>Micromonospora</taxon>
    </lineage>
</organism>
<gene>
    <name evidence="12" type="ORF">Q3V37_26355</name>
</gene>
<feature type="transmembrane region" description="Helical" evidence="10">
    <location>
        <begin position="763"/>
        <end position="784"/>
    </location>
</feature>
<accession>A0AAJ6HUK9</accession>
<dbReference type="AlphaFoldDB" id="A0AAJ6HUK9"/>
<dbReference type="Pfam" id="PF00690">
    <property type="entry name" value="Cation_ATPase_N"/>
    <property type="match status" value="1"/>
</dbReference>
<dbReference type="PANTHER" id="PTHR42861">
    <property type="entry name" value="CALCIUM-TRANSPORTING ATPASE"/>
    <property type="match status" value="1"/>
</dbReference>
<keyword evidence="3" id="KW-0547">Nucleotide-binding</keyword>
<evidence type="ECO:0000256" key="5">
    <source>
        <dbReference type="ARBA" id="ARBA00022967"/>
    </source>
</evidence>
<dbReference type="Pfam" id="PF00122">
    <property type="entry name" value="E1-E2_ATPase"/>
    <property type="match status" value="1"/>
</dbReference>
<feature type="transmembrane region" description="Helical" evidence="10">
    <location>
        <begin position="257"/>
        <end position="283"/>
    </location>
</feature>
<keyword evidence="13" id="KW-1185">Reference proteome</keyword>
<proteinExistence type="predicted"/>
<dbReference type="EMBL" id="CP130472">
    <property type="protein sequence ID" value="WLS44860.1"/>
    <property type="molecule type" value="Genomic_DNA"/>
</dbReference>
<feature type="transmembrane region" description="Helical" evidence="10">
    <location>
        <begin position="826"/>
        <end position="845"/>
    </location>
</feature>
<dbReference type="InterPro" id="IPR023298">
    <property type="entry name" value="ATPase_P-typ_TM_dom_sf"/>
</dbReference>
<dbReference type="PRINTS" id="PR00120">
    <property type="entry name" value="HATPASE"/>
</dbReference>
<evidence type="ECO:0000313" key="12">
    <source>
        <dbReference type="EMBL" id="WLS44860.1"/>
    </source>
</evidence>
<feature type="transmembrane region" description="Helical" evidence="10">
    <location>
        <begin position="231"/>
        <end position="251"/>
    </location>
</feature>
<keyword evidence="2 10" id="KW-0812">Transmembrane</keyword>
<evidence type="ECO:0000256" key="7">
    <source>
        <dbReference type="ARBA" id="ARBA00023136"/>
    </source>
</evidence>
<dbReference type="InterPro" id="IPR004014">
    <property type="entry name" value="ATPase_P-typ_cation-transptr_N"/>
</dbReference>
<dbReference type="PROSITE" id="PS00154">
    <property type="entry name" value="ATPASE_E1_E2"/>
    <property type="match status" value="1"/>
</dbReference>
<dbReference type="InterPro" id="IPR001757">
    <property type="entry name" value="P_typ_ATPase"/>
</dbReference>
<feature type="transmembrane region" description="Helical" evidence="10">
    <location>
        <begin position="738"/>
        <end position="757"/>
    </location>
</feature>
<evidence type="ECO:0000256" key="3">
    <source>
        <dbReference type="ARBA" id="ARBA00022741"/>
    </source>
</evidence>
<dbReference type="InterPro" id="IPR044492">
    <property type="entry name" value="P_typ_ATPase_HD_dom"/>
</dbReference>
<sequence>MTKTGVPGGTLEGAVEVLVPGGLDSAEAAARLRANGPNSVAPPPRRHVVLRVLRQLTDPLVALLLAAAVVTTALGDYPDTAVILLVVLVNTIIGVVQEIRADRAIAALGQLAAPAARVVRDGRDMAVPAADLVQGDLVRIEAGDIVPADLLLVEANRLQLDESALSGESVPVGRTVGQEALAGTVVTTGRADGTVVRTGPASALGRISALVAGTRPSATPLQRRLSALGRMLGLLAVALSGLVFAIGVIGGRPVVDMAVTAVSLVVAAVPESLPAVVTLALALGARRMAAAKAIPRRLHAVETLGSVTVIASDKTGTLTEGRMAVQQVVTTDGARYQVTGSGYAPHGAVHRDGAEVAVPEDLRRLARAGLLCNDAALSPPDDERPDWGAVGDPLEAALVAFAARAGLDPQTTRSAWPRVAEHPFDQAQRRMVTVHRSCDQRYLVVCKGAPESVLDPALLDATDDEIAALTSGAHQLAGEGLRVLAVAAALVDTVPDLAAPTGLRPLGLTAVGDPLRAAAPEIADSLDTAGVRLLLITGDHPATAAAIGSQLGLWRDGDPLARGDDDSTPTHPDTRVFARTQPEQKLDIIADLQSRGHVVAMTGDGVNDAPALRRADIGVAMGGGTEVARQAADLVLVDDDLSTVTTAIGEGRRIYDNIRRFLRYALSGGVAEILVMLVGPLFGLAVPLQPAQILWVNLLTHGVPGVALGAEPAEPGTLRRAPRSPQESVLGAGLGRDVLFTGALIAAVVLGAGVVAAARDLPWQSVVFVVLGLAQLGVALAVRAPRPAGTRRGNPGLLVAVAVSALLQVGGVLLPPLRELLDTEPLTPAVLLACAAVSALPGLVLRLTRRRPTPPSAPSDGAVDAAVGRSH</sequence>
<dbReference type="Gene3D" id="2.70.150.10">
    <property type="entry name" value="Calcium-transporting ATPase, cytoplasmic transduction domain A"/>
    <property type="match status" value="1"/>
</dbReference>
<dbReference type="GO" id="GO:0005524">
    <property type="term" value="F:ATP binding"/>
    <property type="evidence" value="ECO:0007669"/>
    <property type="project" value="UniProtKB-KW"/>
</dbReference>
<dbReference type="PRINTS" id="PR00119">
    <property type="entry name" value="CATATPASE"/>
</dbReference>
<name>A0AAJ6HUK9_9ACTN</name>
<dbReference type="SFLD" id="SFLDF00027">
    <property type="entry name" value="p-type_atpase"/>
    <property type="match status" value="1"/>
</dbReference>
<keyword evidence="4" id="KW-0067">ATP-binding</keyword>
<dbReference type="InterPro" id="IPR018303">
    <property type="entry name" value="ATPase_P-typ_P_site"/>
</dbReference>
<evidence type="ECO:0000256" key="2">
    <source>
        <dbReference type="ARBA" id="ARBA00022692"/>
    </source>
</evidence>
<dbReference type="Pfam" id="PF00689">
    <property type="entry name" value="Cation_ATPase_C"/>
    <property type="match status" value="1"/>
</dbReference>
<dbReference type="Gene3D" id="3.40.1110.10">
    <property type="entry name" value="Calcium-transporting ATPase, cytoplasmic domain N"/>
    <property type="match status" value="1"/>
</dbReference>
<evidence type="ECO:0000259" key="11">
    <source>
        <dbReference type="SMART" id="SM00831"/>
    </source>
</evidence>
<dbReference type="InterPro" id="IPR023299">
    <property type="entry name" value="ATPase_P-typ_cyto_dom_N"/>
</dbReference>
<dbReference type="InterPro" id="IPR008250">
    <property type="entry name" value="ATPase_P-typ_transduc_dom_A_sf"/>
</dbReference>
<dbReference type="SUPFAM" id="SSF56784">
    <property type="entry name" value="HAD-like"/>
    <property type="match status" value="1"/>
</dbReference>
<protein>
    <submittedName>
        <fullName evidence="12">Cation-transporting P-type ATPase</fullName>
    </submittedName>
</protein>
<evidence type="ECO:0000256" key="4">
    <source>
        <dbReference type="ARBA" id="ARBA00022840"/>
    </source>
</evidence>
<keyword evidence="5" id="KW-1278">Translocase</keyword>
<dbReference type="SFLD" id="SFLDG00002">
    <property type="entry name" value="C1.7:_P-type_atpase_like"/>
    <property type="match status" value="1"/>
</dbReference>
<dbReference type="Pfam" id="PF13246">
    <property type="entry name" value="Cation_ATPase"/>
    <property type="match status" value="1"/>
</dbReference>
<evidence type="ECO:0000256" key="6">
    <source>
        <dbReference type="ARBA" id="ARBA00022989"/>
    </source>
</evidence>
<dbReference type="SUPFAM" id="SSF81660">
    <property type="entry name" value="Metal cation-transporting ATPase, ATP-binding domain N"/>
    <property type="match status" value="1"/>
</dbReference>
<evidence type="ECO:0000256" key="10">
    <source>
        <dbReference type="SAM" id="Phobius"/>
    </source>
</evidence>
<dbReference type="GO" id="GO:0016887">
    <property type="term" value="F:ATP hydrolysis activity"/>
    <property type="evidence" value="ECO:0007669"/>
    <property type="project" value="InterPro"/>
</dbReference>
<comment type="catalytic activity">
    <reaction evidence="8">
        <text>ATP + H2O = ADP + phosphate + H(+)</text>
        <dbReference type="Rhea" id="RHEA:13065"/>
        <dbReference type="ChEBI" id="CHEBI:15377"/>
        <dbReference type="ChEBI" id="CHEBI:15378"/>
        <dbReference type="ChEBI" id="CHEBI:30616"/>
        <dbReference type="ChEBI" id="CHEBI:43474"/>
        <dbReference type="ChEBI" id="CHEBI:456216"/>
    </reaction>
</comment>
<dbReference type="InterPro" id="IPR023214">
    <property type="entry name" value="HAD_sf"/>
</dbReference>
<dbReference type="InterPro" id="IPR036412">
    <property type="entry name" value="HAD-like_sf"/>
</dbReference>
<dbReference type="InterPro" id="IPR006068">
    <property type="entry name" value="ATPase_P-typ_cation-transptr_C"/>
</dbReference>
<dbReference type="Proteomes" id="UP001235874">
    <property type="component" value="Chromosome"/>
</dbReference>
<dbReference type="InterPro" id="IPR059000">
    <property type="entry name" value="ATPase_P-type_domA"/>
</dbReference>
<keyword evidence="6 10" id="KW-1133">Transmembrane helix</keyword>
<evidence type="ECO:0000256" key="9">
    <source>
        <dbReference type="SAM" id="MobiDB-lite"/>
    </source>
</evidence>
<evidence type="ECO:0000313" key="13">
    <source>
        <dbReference type="Proteomes" id="UP001235874"/>
    </source>
</evidence>
<evidence type="ECO:0000256" key="8">
    <source>
        <dbReference type="ARBA" id="ARBA00049360"/>
    </source>
</evidence>